<dbReference type="Pfam" id="PF12833">
    <property type="entry name" value="HTH_18"/>
    <property type="match status" value="1"/>
</dbReference>
<sequence>MLQFICPPLPHFTVGGEDTYPIGGKHASRSNIGVFDLLIVTRGCLFLEEDGQSYAVGPGEYLILMPDRSHRTAMPCREETHFYWVHFQTVGEWFEVSEKLADDGARSGQPYAQIEQFAFYVAKTGALLAQEDVFRKMNELLQLHDDPASGARWRQQQLFHDLLLQLQEEGGRTELAHHLLVAERAAAWLRQRYKESVSYKQLAEALHFHPNYIALCMKKAFGCTPHDYLTRHRIEQAKQLLIHTNEPVGAIAEQTGFGSFPYFVRCFARYAGEKPTAFRRRYRAG</sequence>
<keyword evidence="6" id="KW-1185">Reference proteome</keyword>
<dbReference type="InterPro" id="IPR018062">
    <property type="entry name" value="HTH_AraC-typ_CS"/>
</dbReference>
<gene>
    <name evidence="5" type="ORF">SD70_10435</name>
</gene>
<evidence type="ECO:0000256" key="1">
    <source>
        <dbReference type="ARBA" id="ARBA00023015"/>
    </source>
</evidence>
<dbReference type="SMART" id="SM00342">
    <property type="entry name" value="HTH_ARAC"/>
    <property type="match status" value="1"/>
</dbReference>
<dbReference type="PROSITE" id="PS01124">
    <property type="entry name" value="HTH_ARAC_FAMILY_2"/>
    <property type="match status" value="1"/>
</dbReference>
<dbReference type="EMBL" id="JXAK01000015">
    <property type="protein sequence ID" value="KIL40850.1"/>
    <property type="molecule type" value="Genomic_DNA"/>
</dbReference>
<evidence type="ECO:0000313" key="6">
    <source>
        <dbReference type="Proteomes" id="UP000031967"/>
    </source>
</evidence>
<organism evidence="5 6">
    <name type="scientific">Gordoniibacillus kamchatkensis</name>
    <dbReference type="NCBI Taxonomy" id="1590651"/>
    <lineage>
        <taxon>Bacteria</taxon>
        <taxon>Bacillati</taxon>
        <taxon>Bacillota</taxon>
        <taxon>Bacilli</taxon>
        <taxon>Bacillales</taxon>
        <taxon>Paenibacillaceae</taxon>
        <taxon>Gordoniibacillus</taxon>
    </lineage>
</organism>
<evidence type="ECO:0000256" key="3">
    <source>
        <dbReference type="ARBA" id="ARBA00023163"/>
    </source>
</evidence>
<accession>A0ABR5AIS5</accession>
<dbReference type="PROSITE" id="PS00041">
    <property type="entry name" value="HTH_ARAC_FAMILY_1"/>
    <property type="match status" value="1"/>
</dbReference>
<keyword evidence="1" id="KW-0805">Transcription regulation</keyword>
<proteinExistence type="predicted"/>
<dbReference type="InterPro" id="IPR037923">
    <property type="entry name" value="HTH-like"/>
</dbReference>
<dbReference type="InterPro" id="IPR018060">
    <property type="entry name" value="HTH_AraC"/>
</dbReference>
<evidence type="ECO:0000259" key="4">
    <source>
        <dbReference type="PROSITE" id="PS01124"/>
    </source>
</evidence>
<evidence type="ECO:0000256" key="2">
    <source>
        <dbReference type="ARBA" id="ARBA00023125"/>
    </source>
</evidence>
<dbReference type="SUPFAM" id="SSF46689">
    <property type="entry name" value="Homeodomain-like"/>
    <property type="match status" value="2"/>
</dbReference>
<dbReference type="InterPro" id="IPR009057">
    <property type="entry name" value="Homeodomain-like_sf"/>
</dbReference>
<feature type="domain" description="HTH araC/xylS-type" evidence="4">
    <location>
        <begin position="183"/>
        <end position="281"/>
    </location>
</feature>
<dbReference type="PANTHER" id="PTHR43280:SF30">
    <property type="entry name" value="MMSAB OPERON REGULATORY PROTEIN"/>
    <property type="match status" value="1"/>
</dbReference>
<dbReference type="Proteomes" id="UP000031967">
    <property type="component" value="Unassembled WGS sequence"/>
</dbReference>
<dbReference type="PANTHER" id="PTHR43280">
    <property type="entry name" value="ARAC-FAMILY TRANSCRIPTIONAL REGULATOR"/>
    <property type="match status" value="1"/>
</dbReference>
<keyword evidence="2" id="KW-0238">DNA-binding</keyword>
<dbReference type="Gene3D" id="1.10.10.60">
    <property type="entry name" value="Homeodomain-like"/>
    <property type="match status" value="2"/>
</dbReference>
<keyword evidence="3" id="KW-0804">Transcription</keyword>
<reference evidence="5 6" key="1">
    <citation type="submission" date="2014-12" db="EMBL/GenBank/DDBJ databases">
        <title>Draft genome sequence of Paenibacillus kamchatkensis strain B-2647.</title>
        <authorList>
            <person name="Karlyshev A.V."/>
            <person name="Kudryashova E.B."/>
        </authorList>
    </citation>
    <scope>NUCLEOTIDE SEQUENCE [LARGE SCALE GENOMIC DNA]</scope>
    <source>
        <strain evidence="5 6">VKM B-2647</strain>
    </source>
</reference>
<evidence type="ECO:0000313" key="5">
    <source>
        <dbReference type="EMBL" id="KIL40850.1"/>
    </source>
</evidence>
<dbReference type="RefSeq" id="WP_041047518.1">
    <property type="nucleotide sequence ID" value="NZ_JXAK01000015.1"/>
</dbReference>
<protein>
    <submittedName>
        <fullName evidence="5">AraC family transcriptional regulator</fullName>
    </submittedName>
</protein>
<dbReference type="SUPFAM" id="SSF51215">
    <property type="entry name" value="Regulatory protein AraC"/>
    <property type="match status" value="1"/>
</dbReference>
<comment type="caution">
    <text evidence="5">The sequence shown here is derived from an EMBL/GenBank/DDBJ whole genome shotgun (WGS) entry which is preliminary data.</text>
</comment>
<name>A0ABR5AIS5_9BACL</name>